<dbReference type="PANTHER" id="PTHR43918:SF4">
    <property type="entry name" value="CARBOXYLIC ESTER HYDROLASE"/>
    <property type="match status" value="1"/>
</dbReference>
<comment type="similarity">
    <text evidence="1">Belongs to the type-B carboxylesterase/lipase family.</text>
</comment>
<dbReference type="InterPro" id="IPR029058">
    <property type="entry name" value="AB_hydrolase_fold"/>
</dbReference>
<organism evidence="4 5">
    <name type="scientific">Penicillium cosmopolitanum</name>
    <dbReference type="NCBI Taxonomy" id="1131564"/>
    <lineage>
        <taxon>Eukaryota</taxon>
        <taxon>Fungi</taxon>
        <taxon>Dikarya</taxon>
        <taxon>Ascomycota</taxon>
        <taxon>Pezizomycotina</taxon>
        <taxon>Eurotiomycetes</taxon>
        <taxon>Eurotiomycetidae</taxon>
        <taxon>Eurotiales</taxon>
        <taxon>Aspergillaceae</taxon>
        <taxon>Penicillium</taxon>
    </lineage>
</organism>
<name>A0A9W9VM38_9EURO</name>
<feature type="domain" description="Carboxylesterase type B" evidence="3">
    <location>
        <begin position="26"/>
        <end position="84"/>
    </location>
</feature>
<evidence type="ECO:0000313" key="4">
    <source>
        <dbReference type="EMBL" id="KAJ5385652.1"/>
    </source>
</evidence>
<dbReference type="SUPFAM" id="SSF53474">
    <property type="entry name" value="alpha/beta-Hydrolases"/>
    <property type="match status" value="1"/>
</dbReference>
<keyword evidence="2" id="KW-0378">Hydrolase</keyword>
<accession>A0A9W9VM38</accession>
<dbReference type="InterPro" id="IPR050654">
    <property type="entry name" value="AChE-related_enzymes"/>
</dbReference>
<dbReference type="GO" id="GO:0072330">
    <property type="term" value="P:monocarboxylic acid biosynthetic process"/>
    <property type="evidence" value="ECO:0007669"/>
    <property type="project" value="UniProtKB-ARBA"/>
</dbReference>
<evidence type="ECO:0000259" key="3">
    <source>
        <dbReference type="Pfam" id="PF00135"/>
    </source>
</evidence>
<dbReference type="GO" id="GO:0017000">
    <property type="term" value="P:antibiotic biosynthetic process"/>
    <property type="evidence" value="ECO:0007669"/>
    <property type="project" value="UniProtKB-ARBA"/>
</dbReference>
<dbReference type="OrthoDB" id="408631at2759"/>
<comment type="caution">
    <text evidence="4">The sequence shown here is derived from an EMBL/GenBank/DDBJ whole genome shotgun (WGS) entry which is preliminary data.</text>
</comment>
<evidence type="ECO:0000256" key="1">
    <source>
        <dbReference type="ARBA" id="ARBA00005964"/>
    </source>
</evidence>
<evidence type="ECO:0000313" key="5">
    <source>
        <dbReference type="Proteomes" id="UP001147747"/>
    </source>
</evidence>
<dbReference type="Proteomes" id="UP001147747">
    <property type="component" value="Unassembled WGS sequence"/>
</dbReference>
<dbReference type="InterPro" id="IPR002018">
    <property type="entry name" value="CarbesteraseB"/>
</dbReference>
<gene>
    <name evidence="4" type="ORF">N7509_008193</name>
</gene>
<dbReference type="PANTHER" id="PTHR43918">
    <property type="entry name" value="ACETYLCHOLINESTERASE"/>
    <property type="match status" value="1"/>
</dbReference>
<protein>
    <recommendedName>
        <fullName evidence="3">Carboxylesterase type B domain-containing protein</fullName>
    </recommendedName>
</protein>
<dbReference type="RefSeq" id="XP_056483450.1">
    <property type="nucleotide sequence ID" value="XM_056632830.1"/>
</dbReference>
<dbReference type="GeneID" id="81371810"/>
<sequence>MERKEHEPLRDHGVDNCVQMRWAGEKSSSDPTGLIQRSMLSGGGIVYVALYYRLGAFGWLGGDSITSNGTANAALHDQLFALDWAIVQSPGWVPVISEEQQESTLQQFLGILNVSTIEEAHKLPSARLIAANAYQVSTKPEWGQFTYGPTVDGTFVPALPGQLLLGGDFDHNLNIMVGHNADEGLIFTSPDSLNGSSLISQFARLSPNTPKNVSEFITDVLYPAVYNGSYGYTDSVQRTALAISDLIFQCNTDYINPGVLQSDVFV</sequence>
<dbReference type="Pfam" id="PF00135">
    <property type="entry name" value="COesterase"/>
    <property type="match status" value="1"/>
</dbReference>
<dbReference type="GO" id="GO:0052689">
    <property type="term" value="F:carboxylic ester hydrolase activity"/>
    <property type="evidence" value="ECO:0007669"/>
    <property type="project" value="TreeGrafter"/>
</dbReference>
<dbReference type="Gene3D" id="3.40.50.1820">
    <property type="entry name" value="alpha/beta hydrolase"/>
    <property type="match status" value="2"/>
</dbReference>
<dbReference type="AlphaFoldDB" id="A0A9W9VM38"/>
<evidence type="ECO:0000256" key="2">
    <source>
        <dbReference type="ARBA" id="ARBA00022801"/>
    </source>
</evidence>
<proteinExistence type="inferred from homology"/>
<reference evidence="4" key="2">
    <citation type="journal article" date="2023" name="IMA Fungus">
        <title>Comparative genomic study of the Penicillium genus elucidates a diverse pangenome and 15 lateral gene transfer events.</title>
        <authorList>
            <person name="Petersen C."/>
            <person name="Sorensen T."/>
            <person name="Nielsen M.R."/>
            <person name="Sondergaard T.E."/>
            <person name="Sorensen J.L."/>
            <person name="Fitzpatrick D.A."/>
            <person name="Frisvad J.C."/>
            <person name="Nielsen K.L."/>
        </authorList>
    </citation>
    <scope>NUCLEOTIDE SEQUENCE</scope>
    <source>
        <strain evidence="4">IBT 29677</strain>
    </source>
</reference>
<dbReference type="EMBL" id="JAPZBU010000009">
    <property type="protein sequence ID" value="KAJ5385652.1"/>
    <property type="molecule type" value="Genomic_DNA"/>
</dbReference>
<keyword evidence="5" id="KW-1185">Reference proteome</keyword>
<reference evidence="4" key="1">
    <citation type="submission" date="2022-12" db="EMBL/GenBank/DDBJ databases">
        <authorList>
            <person name="Petersen C."/>
        </authorList>
    </citation>
    <scope>NUCLEOTIDE SEQUENCE</scope>
    <source>
        <strain evidence="4">IBT 29677</strain>
    </source>
</reference>